<name>A0A8U8B1U0_GEOPR</name>
<dbReference type="AlphaFoldDB" id="A0A8U8B1U0"/>
<dbReference type="Gene3D" id="1.10.287.210">
    <property type="match status" value="1"/>
</dbReference>
<organism evidence="1 2">
    <name type="scientific">Geospiza parvula</name>
    <name type="common">Small tree-finch</name>
    <name type="synonym">Camarhynchus parvulus</name>
    <dbReference type="NCBI Taxonomy" id="87175"/>
    <lineage>
        <taxon>Eukaryota</taxon>
        <taxon>Metazoa</taxon>
        <taxon>Chordata</taxon>
        <taxon>Craniata</taxon>
        <taxon>Vertebrata</taxon>
        <taxon>Euteleostomi</taxon>
        <taxon>Archelosauria</taxon>
        <taxon>Archosauria</taxon>
        <taxon>Dinosauria</taxon>
        <taxon>Saurischia</taxon>
        <taxon>Theropoda</taxon>
        <taxon>Coelurosauria</taxon>
        <taxon>Aves</taxon>
        <taxon>Neognathae</taxon>
        <taxon>Neoaves</taxon>
        <taxon>Telluraves</taxon>
        <taxon>Australaves</taxon>
        <taxon>Passeriformes</taxon>
        <taxon>Thraupidae</taxon>
        <taxon>Camarhynchus</taxon>
    </lineage>
</organism>
<reference evidence="1" key="2">
    <citation type="submission" date="2025-09" db="UniProtKB">
        <authorList>
            <consortium name="Ensembl"/>
        </authorList>
    </citation>
    <scope>IDENTIFICATION</scope>
</reference>
<accession>A0A8U8B1U0</accession>
<dbReference type="Pfam" id="PF00429">
    <property type="entry name" value="TLV_coat"/>
    <property type="match status" value="1"/>
</dbReference>
<evidence type="ECO:0000313" key="1">
    <source>
        <dbReference type="Ensembl" id="ENSCPVP00000025113.1"/>
    </source>
</evidence>
<keyword evidence="2" id="KW-1185">Reference proteome</keyword>
<dbReference type="SUPFAM" id="SSF58069">
    <property type="entry name" value="Virus ectodomain"/>
    <property type="match status" value="1"/>
</dbReference>
<dbReference type="Proteomes" id="UP000694382">
    <property type="component" value="Unassembled WGS sequence"/>
</dbReference>
<dbReference type="PANTHER" id="PTHR10424">
    <property type="entry name" value="VIRAL ENVELOPE PROTEIN"/>
    <property type="match status" value="1"/>
</dbReference>
<protein>
    <submittedName>
        <fullName evidence="1">Uncharacterized protein</fullName>
    </submittedName>
</protein>
<dbReference type="InterPro" id="IPR018154">
    <property type="entry name" value="TLV/ENV_coat_polyprotein"/>
</dbReference>
<sequence length="472" mass="52199">RHTHVYILLVIRKCTHYKMTVLQPNHPSWAVGKAWTVVLQGSKQWMNVQITRLPPSTSRAVGPNKVIKSAQTGRDTIYPKALPTKVTSVPTGDTETFQIDRSTGSDTDPILRMLEATFLSLNETNPNLTDSYTPFRYSTAKAPHQCRWDTPRKGITLSQVTGRGRCFGNATLAKRKGDICSKVVKLDRKNKWVVPSASGMWVCQKSGVSPCVSLAKFDSSNDFCVQVLIVPRVLYHSDEEVYHLFEKPSRLHKREILTGITFAMLLGLGAAGTATGVSALATQHQGLSQLQMTIDEDLQRIEKSISFLEKSVSSLSEVVLQNRRGLDLLLMQQGGLCAALKEECCFYADHTGVVRDSMAELRNRLAQRQREREAQQTWFESWFNQSPWLTTLISTLAGPLAMLLLGITFGPCLLNKLVSFVRVALLSKQKATLGMVKSPVVRGSHSHSMLTSQGTLGCKGTDLSQALTGAPR</sequence>
<proteinExistence type="predicted"/>
<reference evidence="1" key="1">
    <citation type="submission" date="2025-08" db="UniProtKB">
        <authorList>
            <consortium name="Ensembl"/>
        </authorList>
    </citation>
    <scope>IDENTIFICATION</scope>
</reference>
<evidence type="ECO:0000313" key="2">
    <source>
        <dbReference type="Proteomes" id="UP000694382"/>
    </source>
</evidence>
<dbReference type="PANTHER" id="PTHR10424:SF82">
    <property type="entry name" value="ENVELOPE GLYCOPROTEIN-RELATED"/>
    <property type="match status" value="1"/>
</dbReference>
<dbReference type="CDD" id="cd09851">
    <property type="entry name" value="HTLV-1-like_HR1-HR2"/>
    <property type="match status" value="1"/>
</dbReference>
<dbReference type="Ensembl" id="ENSCPVT00000028540.1">
    <property type="protein sequence ID" value="ENSCPVP00000025113.1"/>
    <property type="gene ID" value="ENSCPVG00000017392.1"/>
</dbReference>